<accession>A0A8S5UGU8</accession>
<feature type="region of interest" description="Disordered" evidence="1">
    <location>
        <begin position="79"/>
        <end position="127"/>
    </location>
</feature>
<evidence type="ECO:0000313" key="2">
    <source>
        <dbReference type="EMBL" id="DAF93729.1"/>
    </source>
</evidence>
<feature type="compositionally biased region" description="Basic and acidic residues" evidence="1">
    <location>
        <begin position="20"/>
        <end position="35"/>
    </location>
</feature>
<sequence>MTEIIIDGFATDDEPIESTGRFKDIFGDPFGEPHPHNPFTPEGFGQTFDRVSQQTDEANAAKPRPKGIGEDWFRRELRRGLERNRAKNGLSGPPSVALAADAPSKRQHAKQKADAALHKGVKTAQDHKLRKQQALGRMQKQLAALNTKRPKDPAKIKTWTERRRSLAEKISAKRESIRYSDQRVAGLRTEYREN</sequence>
<feature type="region of interest" description="Disordered" evidence="1">
    <location>
        <begin position="53"/>
        <end position="72"/>
    </location>
</feature>
<reference evidence="2" key="1">
    <citation type="journal article" date="2021" name="Proc. Natl. Acad. Sci. U.S.A.">
        <title>A Catalog of Tens of Thousands of Viruses from Human Metagenomes Reveals Hidden Associations with Chronic Diseases.</title>
        <authorList>
            <person name="Tisza M.J."/>
            <person name="Buck C.B."/>
        </authorList>
    </citation>
    <scope>NUCLEOTIDE SEQUENCE</scope>
    <source>
        <strain evidence="2">Ctshb19</strain>
    </source>
</reference>
<feature type="region of interest" description="Disordered" evidence="1">
    <location>
        <begin position="1"/>
        <end position="47"/>
    </location>
</feature>
<protein>
    <submittedName>
        <fullName evidence="2">Uncharacterized protein</fullName>
    </submittedName>
</protein>
<dbReference type="EMBL" id="BK016086">
    <property type="protein sequence ID" value="DAF93729.1"/>
    <property type="molecule type" value="Genomic_DNA"/>
</dbReference>
<evidence type="ECO:0000256" key="1">
    <source>
        <dbReference type="SAM" id="MobiDB-lite"/>
    </source>
</evidence>
<organism evidence="2">
    <name type="scientific">Myoviridae sp. ctshb19</name>
    <dbReference type="NCBI Taxonomy" id="2825194"/>
    <lineage>
        <taxon>Viruses</taxon>
        <taxon>Duplodnaviria</taxon>
        <taxon>Heunggongvirae</taxon>
        <taxon>Uroviricota</taxon>
        <taxon>Caudoviricetes</taxon>
    </lineage>
</organism>
<proteinExistence type="predicted"/>
<name>A0A8S5UGU8_9CAUD</name>